<protein>
    <submittedName>
        <fullName evidence="3">Iron/ascorbate oxidoreductase family</fullName>
    </submittedName>
</protein>
<dbReference type="eggNOG" id="KOG0143">
    <property type="taxonomic scope" value="Eukaryota"/>
</dbReference>
<dbReference type="STRING" id="653667.S9X7K9"/>
<name>S9X7K9_SCHCR</name>
<dbReference type="EMBL" id="KE546988">
    <property type="protein sequence ID" value="EPY53087.1"/>
    <property type="molecule type" value="Genomic_DNA"/>
</dbReference>
<dbReference type="Proteomes" id="UP000015464">
    <property type="component" value="Unassembled WGS sequence"/>
</dbReference>
<gene>
    <name evidence="3" type="ORF">SPOG_03632</name>
</gene>
<dbReference type="SUPFAM" id="SSF51197">
    <property type="entry name" value="Clavaminate synthase-like"/>
    <property type="match status" value="1"/>
</dbReference>
<keyword evidence="4" id="KW-1185">Reference proteome</keyword>
<dbReference type="InterPro" id="IPR044861">
    <property type="entry name" value="IPNS-like_FE2OG_OXY"/>
</dbReference>
<dbReference type="Pfam" id="PF03171">
    <property type="entry name" value="2OG-FeII_Oxy"/>
    <property type="match status" value="1"/>
</dbReference>
<evidence type="ECO:0000259" key="1">
    <source>
        <dbReference type="Pfam" id="PF03171"/>
    </source>
</evidence>
<dbReference type="Gene3D" id="2.60.120.330">
    <property type="entry name" value="B-lactam Antibiotic, Isopenicillin N Synthase, Chain"/>
    <property type="match status" value="1"/>
</dbReference>
<dbReference type="RefSeq" id="XP_013021349.1">
    <property type="nucleotide sequence ID" value="XM_013165895.1"/>
</dbReference>
<sequence>MESVELPCIDLSEKNTTYLSSELLDVCKDWGIFTVKNHGIPIEEIDYIFRISDELFESPTQEKQSLLLKEDRLHSEFTGHFCEESDVKHQHKRFLKDSSEDILRLLNYSIPEGVELQDYDENAGAHSNYGSITLLFQKDKGGLEVRPPYPHVVADWVTVSLEKGTVLINIADILQFWTSGQLKSTVHRVKLDPKMKTRRKIAYFVAPDANTSLVPLFDENMEVTGDSKRRLSKHKKVRSHLWLWRASQDKV</sequence>
<reference evidence="3 4" key="1">
    <citation type="journal article" date="2011" name="Science">
        <title>Comparative functional genomics of the fission yeasts.</title>
        <authorList>
            <person name="Rhind N."/>
            <person name="Chen Z."/>
            <person name="Yassour M."/>
            <person name="Thompson D.A."/>
            <person name="Haas B.J."/>
            <person name="Habib N."/>
            <person name="Wapinski I."/>
            <person name="Roy S."/>
            <person name="Lin M.F."/>
            <person name="Heiman D.I."/>
            <person name="Young S.K."/>
            <person name="Furuya K."/>
            <person name="Guo Y."/>
            <person name="Pidoux A."/>
            <person name="Chen H.M."/>
            <person name="Robbertse B."/>
            <person name="Goldberg J.M."/>
            <person name="Aoki K."/>
            <person name="Bayne E.H."/>
            <person name="Berlin A.M."/>
            <person name="Desjardins C.A."/>
            <person name="Dobbs E."/>
            <person name="Dukaj L."/>
            <person name="Fan L."/>
            <person name="FitzGerald M.G."/>
            <person name="French C."/>
            <person name="Gujja S."/>
            <person name="Hansen K."/>
            <person name="Keifenheim D."/>
            <person name="Levin J.Z."/>
            <person name="Mosher R.A."/>
            <person name="Mueller C.A."/>
            <person name="Pfiffner J."/>
            <person name="Priest M."/>
            <person name="Russ C."/>
            <person name="Smialowska A."/>
            <person name="Swoboda P."/>
            <person name="Sykes S.M."/>
            <person name="Vaughn M."/>
            <person name="Vengrova S."/>
            <person name="Yoder R."/>
            <person name="Zeng Q."/>
            <person name="Allshire R."/>
            <person name="Baulcombe D."/>
            <person name="Birren B.W."/>
            <person name="Brown W."/>
            <person name="Ekwall K."/>
            <person name="Kellis M."/>
            <person name="Leatherwood J."/>
            <person name="Levin H."/>
            <person name="Margalit H."/>
            <person name="Martienssen R."/>
            <person name="Nieduszynski C.A."/>
            <person name="Spatafora J.W."/>
            <person name="Friedman N."/>
            <person name="Dalgaard J.Z."/>
            <person name="Baumann P."/>
            <person name="Niki H."/>
            <person name="Regev A."/>
            <person name="Nusbaum C."/>
        </authorList>
    </citation>
    <scope>NUCLEOTIDE SEQUENCE [LARGE SCALE GENOMIC DNA]</scope>
    <source>
        <strain evidence="4">OY26 / ATCC MYA-4695 / CBS 11777 / NBRC 106824 / NRRL Y48691</strain>
    </source>
</reference>
<dbReference type="InterPro" id="IPR027443">
    <property type="entry name" value="IPNS-like_sf"/>
</dbReference>
<evidence type="ECO:0000313" key="3">
    <source>
        <dbReference type="EMBL" id="EPY53087.1"/>
    </source>
</evidence>
<feature type="domain" description="Isopenicillin N synthase-like Fe(2+) 2OG dioxygenase" evidence="1">
    <location>
        <begin position="106"/>
        <end position="206"/>
    </location>
</feature>
<organism evidence="3 4">
    <name type="scientific">Schizosaccharomyces cryophilus (strain OY26 / ATCC MYA-4695 / CBS 11777 / NBRC 106824 / NRRL Y48691)</name>
    <name type="common">Fission yeast</name>
    <dbReference type="NCBI Taxonomy" id="653667"/>
    <lineage>
        <taxon>Eukaryota</taxon>
        <taxon>Fungi</taxon>
        <taxon>Dikarya</taxon>
        <taxon>Ascomycota</taxon>
        <taxon>Taphrinomycotina</taxon>
        <taxon>Schizosaccharomycetes</taxon>
        <taxon>Schizosaccharomycetales</taxon>
        <taxon>Schizosaccharomycetaceae</taxon>
        <taxon>Schizosaccharomyces</taxon>
    </lineage>
</organism>
<dbReference type="AlphaFoldDB" id="S9X7K9"/>
<dbReference type="InterPro" id="IPR050231">
    <property type="entry name" value="Iron_ascorbate_oxido_reductase"/>
</dbReference>
<proteinExistence type="predicted"/>
<accession>S9X7K9</accession>
<feature type="domain" description="Non-haem dioxygenase N-terminal" evidence="2">
    <location>
        <begin position="6"/>
        <end position="95"/>
    </location>
</feature>
<dbReference type="InterPro" id="IPR026992">
    <property type="entry name" value="DIOX_N"/>
</dbReference>
<dbReference type="PANTHER" id="PTHR47990">
    <property type="entry name" value="2-OXOGLUTARATE (2OG) AND FE(II)-DEPENDENT OXYGENASE SUPERFAMILY PROTEIN-RELATED"/>
    <property type="match status" value="1"/>
</dbReference>
<dbReference type="OMA" id="GDQMELW"/>
<evidence type="ECO:0000313" key="4">
    <source>
        <dbReference type="Proteomes" id="UP000015464"/>
    </source>
</evidence>
<dbReference type="OrthoDB" id="406156at2759"/>
<dbReference type="HOGENOM" id="CLU_010119_6_2_1"/>
<evidence type="ECO:0000259" key="2">
    <source>
        <dbReference type="Pfam" id="PF14226"/>
    </source>
</evidence>
<dbReference type="GeneID" id="25037949"/>
<dbReference type="Pfam" id="PF14226">
    <property type="entry name" value="DIOX_N"/>
    <property type="match status" value="1"/>
</dbReference>